<dbReference type="InterPro" id="IPR044639">
    <property type="entry name" value="CGS1/2"/>
</dbReference>
<comment type="similarity">
    <text evidence="3">Belongs to the trans-sulfuration enzymes family.</text>
</comment>
<protein>
    <recommendedName>
        <fullName evidence="6">Cystathionine gamma-synthase</fullName>
    </recommendedName>
</protein>
<dbReference type="GO" id="GO:0009086">
    <property type="term" value="P:methionine biosynthetic process"/>
    <property type="evidence" value="ECO:0007669"/>
    <property type="project" value="InterPro"/>
</dbReference>
<keyword evidence="5" id="KW-1185">Reference proteome</keyword>
<evidence type="ECO:0000256" key="1">
    <source>
        <dbReference type="ARBA" id="ARBA00001933"/>
    </source>
</evidence>
<dbReference type="STRING" id="3469.A0A4Y7KHM5"/>
<evidence type="ECO:0008006" key="6">
    <source>
        <dbReference type="Google" id="ProtNLM"/>
    </source>
</evidence>
<dbReference type="PANTHER" id="PTHR43379">
    <property type="entry name" value="CYSTATHIONINE GAMMA-SYNTHASE"/>
    <property type="match status" value="1"/>
</dbReference>
<evidence type="ECO:0000313" key="5">
    <source>
        <dbReference type="Proteomes" id="UP000316621"/>
    </source>
</evidence>
<name>A0A4Y7KHM5_PAPSO</name>
<dbReference type="Gramene" id="RZC72366">
    <property type="protein sequence ID" value="RZC72366"/>
    <property type="gene ID" value="C5167_035561"/>
</dbReference>
<dbReference type="GO" id="GO:0030170">
    <property type="term" value="F:pyridoxal phosphate binding"/>
    <property type="evidence" value="ECO:0007669"/>
    <property type="project" value="InterPro"/>
</dbReference>
<dbReference type="GO" id="GO:0009507">
    <property type="term" value="C:chloroplast"/>
    <property type="evidence" value="ECO:0007669"/>
    <property type="project" value="TreeGrafter"/>
</dbReference>
<dbReference type="InterPro" id="IPR000277">
    <property type="entry name" value="Cys/Met-Metab_PyrdxlP-dep_enz"/>
</dbReference>
<dbReference type="GO" id="GO:0003962">
    <property type="term" value="F:cystathionine gamma-synthase activity"/>
    <property type="evidence" value="ECO:0007669"/>
    <property type="project" value="InterPro"/>
</dbReference>
<dbReference type="Proteomes" id="UP000316621">
    <property type="component" value="Chromosome 7"/>
</dbReference>
<sequence length="258" mass="28405">MLLLVFEKIKEELEIRKLLLDLVLQRSINGTQDAGAVELMQILESVFVVDGITTPVVSTSAHWFKNSNEIIDFKERCHTSSEYGRYGNPTTIVAENQISALEGAESTILMSSGMCASTVMMFALGKKGGHIITTTDCYRKMRIFIDDFLVPDMNITVHVIDPADMDGLKSALHKNNLISKLCHSKGTLVCVVLHSAKKFIGGHNDVLTGCISGSEEVTAKIHKLHHVLGGTLNPESNLLHAFVQKPIPTKIHQFVILL</sequence>
<dbReference type="InterPro" id="IPR015421">
    <property type="entry name" value="PyrdxlP-dep_Trfase_major"/>
</dbReference>
<organism evidence="4 5">
    <name type="scientific">Papaver somniferum</name>
    <name type="common">Opium poppy</name>
    <dbReference type="NCBI Taxonomy" id="3469"/>
    <lineage>
        <taxon>Eukaryota</taxon>
        <taxon>Viridiplantae</taxon>
        <taxon>Streptophyta</taxon>
        <taxon>Embryophyta</taxon>
        <taxon>Tracheophyta</taxon>
        <taxon>Spermatophyta</taxon>
        <taxon>Magnoliopsida</taxon>
        <taxon>Ranunculales</taxon>
        <taxon>Papaveraceae</taxon>
        <taxon>Papaveroideae</taxon>
        <taxon>Papaver</taxon>
    </lineage>
</organism>
<dbReference type="AlphaFoldDB" id="A0A4Y7KHM5"/>
<dbReference type="InterPro" id="IPR015424">
    <property type="entry name" value="PyrdxlP-dep_Trfase"/>
</dbReference>
<comment type="cofactor">
    <cofactor evidence="1 3">
        <name>pyridoxal 5'-phosphate</name>
        <dbReference type="ChEBI" id="CHEBI:597326"/>
    </cofactor>
</comment>
<proteinExistence type="inferred from homology"/>
<evidence type="ECO:0000313" key="4">
    <source>
        <dbReference type="EMBL" id="RZC72366.1"/>
    </source>
</evidence>
<dbReference type="GO" id="GO:0019346">
    <property type="term" value="P:transsulfuration"/>
    <property type="evidence" value="ECO:0007669"/>
    <property type="project" value="InterPro"/>
</dbReference>
<dbReference type="Gene3D" id="3.40.640.10">
    <property type="entry name" value="Type I PLP-dependent aspartate aminotransferase-like (Major domain)"/>
    <property type="match status" value="2"/>
</dbReference>
<gene>
    <name evidence="4" type="ORF">C5167_035561</name>
</gene>
<dbReference type="Pfam" id="PF01053">
    <property type="entry name" value="Cys_Met_Meta_PP"/>
    <property type="match status" value="2"/>
</dbReference>
<reference evidence="4 5" key="1">
    <citation type="journal article" date="2018" name="Science">
        <title>The opium poppy genome and morphinan production.</title>
        <authorList>
            <person name="Guo L."/>
            <person name="Winzer T."/>
            <person name="Yang X."/>
            <person name="Li Y."/>
            <person name="Ning Z."/>
            <person name="He Z."/>
            <person name="Teodor R."/>
            <person name="Lu Y."/>
            <person name="Bowser T.A."/>
            <person name="Graham I.A."/>
            <person name="Ye K."/>
        </authorList>
    </citation>
    <scope>NUCLEOTIDE SEQUENCE [LARGE SCALE GENOMIC DNA]</scope>
    <source>
        <strain evidence="5">cv. HN1</strain>
        <tissue evidence="4">Leaves</tissue>
    </source>
</reference>
<dbReference type="EMBL" id="CM010721">
    <property type="protein sequence ID" value="RZC72366.1"/>
    <property type="molecule type" value="Genomic_DNA"/>
</dbReference>
<dbReference type="SUPFAM" id="SSF53383">
    <property type="entry name" value="PLP-dependent transferases"/>
    <property type="match status" value="1"/>
</dbReference>
<evidence type="ECO:0000256" key="3">
    <source>
        <dbReference type="RuleBase" id="RU362118"/>
    </source>
</evidence>
<keyword evidence="2 3" id="KW-0663">Pyridoxal phosphate</keyword>
<accession>A0A4Y7KHM5</accession>
<dbReference type="PANTHER" id="PTHR43379:SF1">
    <property type="entry name" value="CYSTATHIONINE GAMMA-SYNTHASE 1, CHLOROPLASTIC-RELATED"/>
    <property type="match status" value="1"/>
</dbReference>
<evidence type="ECO:0000256" key="2">
    <source>
        <dbReference type="ARBA" id="ARBA00022898"/>
    </source>
</evidence>